<feature type="region of interest" description="Disordered" evidence="2">
    <location>
        <begin position="115"/>
        <end position="189"/>
    </location>
</feature>
<sequence>MKVKMLAVLALVLLVSSASEGRILSKCELKSQLQAALGGNQGGNVTGAVTNGPGNVTTSVPVDATAVVPENVTSSVPGNVTVPGNATANLTLIAQIVCTVERVSKFNTGLVTTIREDSRPPVRPPVRPPLRPPQQPNVRPGGRPGRPGGRPRGKRSHVAAQLGRPARLSDDSSESSESSEENSRERPGLTTKLLGIFQLSDRVACDSGSGQSLNICRMKCSALIDDDIRDDIACLKTLLDMASIVSSFASLPQNKPRFILSLNECRNVNPAQYFAECP</sequence>
<dbReference type="RefSeq" id="XP_018922253.1">
    <property type="nucleotide sequence ID" value="XM_019066708.2"/>
</dbReference>
<dbReference type="PROSITE" id="PS00128">
    <property type="entry name" value="GLYCOSYL_HYDROL_F22_1"/>
    <property type="match status" value="1"/>
</dbReference>
<dbReference type="PROSITE" id="PS51348">
    <property type="entry name" value="GLYCOSYL_HYDROL_F22_2"/>
    <property type="match status" value="1"/>
</dbReference>
<dbReference type="RefSeq" id="XP_042619188.1">
    <property type="nucleotide sequence ID" value="XM_042763254.1"/>
</dbReference>
<evidence type="ECO:0000259" key="4">
    <source>
        <dbReference type="PROSITE" id="PS00128"/>
    </source>
</evidence>
<feature type="domain" description="Glycosyl hydrolases family 22 (GH22)" evidence="4">
    <location>
        <begin position="216"/>
        <end position="234"/>
    </location>
</feature>
<name>A0A9Q9UY87_CYPCA</name>
<gene>
    <name evidence="5 6" type="primary">LOC109049049</name>
</gene>
<dbReference type="KEGG" id="ccar:109049049"/>
<evidence type="ECO:0000313" key="6">
    <source>
        <dbReference type="RefSeq" id="XP_042619188.1"/>
    </source>
</evidence>
<dbReference type="SUPFAM" id="SSF53955">
    <property type="entry name" value="Lysozyme-like"/>
    <property type="match status" value="1"/>
</dbReference>
<organism evidence="5">
    <name type="scientific">Cyprinus carpio</name>
    <name type="common">Common carp</name>
    <dbReference type="NCBI Taxonomy" id="7962"/>
    <lineage>
        <taxon>Eukaryota</taxon>
        <taxon>Metazoa</taxon>
        <taxon>Chordata</taxon>
        <taxon>Craniata</taxon>
        <taxon>Vertebrata</taxon>
        <taxon>Euteleostomi</taxon>
        <taxon>Actinopterygii</taxon>
        <taxon>Neopterygii</taxon>
        <taxon>Teleostei</taxon>
        <taxon>Ostariophysi</taxon>
        <taxon>Cypriniformes</taxon>
        <taxon>Cyprinidae</taxon>
        <taxon>Cyprininae</taxon>
        <taxon>Cyprinus</taxon>
    </lineage>
</organism>
<evidence type="ECO:0000256" key="3">
    <source>
        <dbReference type="SAM" id="SignalP"/>
    </source>
</evidence>
<dbReference type="OrthoDB" id="17373at2759"/>
<dbReference type="InterPro" id="IPR001916">
    <property type="entry name" value="Glyco_hydro_22"/>
</dbReference>
<feature type="compositionally biased region" description="Acidic residues" evidence="2">
    <location>
        <begin position="171"/>
        <end position="180"/>
    </location>
</feature>
<evidence type="ECO:0000313" key="5">
    <source>
        <dbReference type="RefSeq" id="XP_018922253.1"/>
    </source>
</evidence>
<dbReference type="InterPro" id="IPR023346">
    <property type="entry name" value="Lysozyme-like_dom_sf"/>
</dbReference>
<protein>
    <submittedName>
        <fullName evidence="5 6">Uncharacterized protein LOC109049049</fullName>
    </submittedName>
</protein>
<dbReference type="Gene3D" id="1.10.530.10">
    <property type="match status" value="1"/>
</dbReference>
<proteinExistence type="predicted"/>
<dbReference type="PANTHER" id="PTHR11407">
    <property type="entry name" value="LYSOZYME C"/>
    <property type="match status" value="1"/>
</dbReference>
<dbReference type="PANTHER" id="PTHR11407:SF69">
    <property type="entry name" value="LYSOZYME C, MILK ISOZYME"/>
    <property type="match status" value="1"/>
</dbReference>
<dbReference type="InterPro" id="IPR019799">
    <property type="entry name" value="Glyco_hydro_22_CS"/>
</dbReference>
<keyword evidence="1" id="KW-1015">Disulfide bond</keyword>
<feature type="chain" id="PRO_5044699954" evidence="3">
    <location>
        <begin position="22"/>
        <end position="278"/>
    </location>
</feature>
<dbReference type="Pfam" id="PF00062">
    <property type="entry name" value="Lys"/>
    <property type="match status" value="1"/>
</dbReference>
<evidence type="ECO:0000256" key="2">
    <source>
        <dbReference type="SAM" id="MobiDB-lite"/>
    </source>
</evidence>
<dbReference type="AlphaFoldDB" id="A0A9Q9UY87"/>
<dbReference type="GeneID" id="109049049"/>
<evidence type="ECO:0000256" key="1">
    <source>
        <dbReference type="ARBA" id="ARBA00023157"/>
    </source>
</evidence>
<accession>A0A9Q9UY87</accession>
<dbReference type="Proteomes" id="UP001155660">
    <property type="component" value="Chromosome A1"/>
</dbReference>
<feature type="signal peptide" evidence="3">
    <location>
        <begin position="1"/>
        <end position="21"/>
    </location>
</feature>
<keyword evidence="3" id="KW-0732">Signal</keyword>
<feature type="compositionally biased region" description="Pro residues" evidence="2">
    <location>
        <begin position="121"/>
        <end position="135"/>
    </location>
</feature>
<dbReference type="GO" id="GO:0003796">
    <property type="term" value="F:lysozyme activity"/>
    <property type="evidence" value="ECO:0007669"/>
    <property type="project" value="TreeGrafter"/>
</dbReference>
<reference evidence="5 6" key="1">
    <citation type="submission" date="2025-04" db="UniProtKB">
        <authorList>
            <consortium name="RefSeq"/>
        </authorList>
    </citation>
    <scope>IDENTIFICATION</scope>
    <source>
        <tissue evidence="5 6">Muscle</tissue>
    </source>
</reference>